<feature type="non-terminal residue" evidence="2">
    <location>
        <position position="463"/>
    </location>
</feature>
<proteinExistence type="predicted"/>
<dbReference type="InterPro" id="IPR027039">
    <property type="entry name" value="Crtac1"/>
</dbReference>
<name>A0A381WM13_9ZZZZ</name>
<dbReference type="PANTHER" id="PTHR16026:SF0">
    <property type="entry name" value="CARTILAGE ACIDIC PROTEIN 1"/>
    <property type="match status" value="1"/>
</dbReference>
<dbReference type="InterPro" id="IPR013517">
    <property type="entry name" value="FG-GAP"/>
</dbReference>
<dbReference type="Pfam" id="PF13517">
    <property type="entry name" value="FG-GAP_3"/>
    <property type="match status" value="3"/>
</dbReference>
<dbReference type="InterPro" id="IPR028994">
    <property type="entry name" value="Integrin_alpha_N"/>
</dbReference>
<dbReference type="EMBL" id="UINC01012097">
    <property type="protein sequence ID" value="SVA53017.1"/>
    <property type="molecule type" value="Genomic_DNA"/>
</dbReference>
<evidence type="ECO:0000256" key="1">
    <source>
        <dbReference type="ARBA" id="ARBA00022729"/>
    </source>
</evidence>
<protein>
    <recommendedName>
        <fullName evidence="3">ASPIC/UnbV domain-containing protein</fullName>
    </recommendedName>
</protein>
<evidence type="ECO:0008006" key="3">
    <source>
        <dbReference type="Google" id="ProtNLM"/>
    </source>
</evidence>
<dbReference type="SUPFAM" id="SSF69318">
    <property type="entry name" value="Integrin alpha N-terminal domain"/>
    <property type="match status" value="1"/>
</dbReference>
<keyword evidence="1" id="KW-0732">Signal</keyword>
<dbReference type="AlphaFoldDB" id="A0A381WM13"/>
<evidence type="ECO:0000313" key="2">
    <source>
        <dbReference type="EMBL" id="SVA53017.1"/>
    </source>
</evidence>
<reference evidence="2" key="1">
    <citation type="submission" date="2018-05" db="EMBL/GenBank/DDBJ databases">
        <authorList>
            <person name="Lanie J.A."/>
            <person name="Ng W.-L."/>
            <person name="Kazmierczak K.M."/>
            <person name="Andrzejewski T.M."/>
            <person name="Davidsen T.M."/>
            <person name="Wayne K.J."/>
            <person name="Tettelin H."/>
            <person name="Glass J.I."/>
            <person name="Rusch D."/>
            <person name="Podicherti R."/>
            <person name="Tsui H.-C.T."/>
            <person name="Winkler M.E."/>
        </authorList>
    </citation>
    <scope>NUCLEOTIDE SEQUENCE</scope>
</reference>
<organism evidence="2">
    <name type="scientific">marine metagenome</name>
    <dbReference type="NCBI Taxonomy" id="408172"/>
    <lineage>
        <taxon>unclassified sequences</taxon>
        <taxon>metagenomes</taxon>
        <taxon>ecological metagenomes</taxon>
    </lineage>
</organism>
<dbReference type="Gene3D" id="2.130.10.130">
    <property type="entry name" value="Integrin alpha, N-terminal"/>
    <property type="match status" value="2"/>
</dbReference>
<dbReference type="PANTHER" id="PTHR16026">
    <property type="entry name" value="CARTILAGE ACIDIC PROTEIN 1"/>
    <property type="match status" value="1"/>
</dbReference>
<accession>A0A381WM13</accession>
<gene>
    <name evidence="2" type="ORF">METZ01_LOCUS105871</name>
</gene>
<sequence length="463" mass="51720">VAEVLSKLLIIFVVGISVREPCAEQLGPTPSDQVRKIPLQTRGMGAKTTLFQSLPSSETGLDFMPQFPQEAPFRLLTDQAAGCGICIGDFDLDGNPDVYLTHYDRGNRLYRNMGDWRFVDVTDQAGVGGKGRWCAGAVFTDIDNDGDLDLFVCAFNAPNLLYINEGQGRFRERARDHGLDFSGASVMMTFADYDLDGDMDGYLVTHRLNTGRMAKLPKSSKEAFQRGLIQVNPQRQASIGPRYRELFETMSKGPGRVELFIAGQRDYLYRNDGSGRFTVVNDPAGITGNHIGLAATWWDYNEDGFPDLYVSNDYRGPDQLWHNNGNGTFRDVANTALPYLPWSSMGADLGDIDNDGHTDFFAADMRGSTAARRKTSLDDMRKDKWFLEFARPRQSRRNMLYRNTGTGRLMEIAHLTGLAATDWTWTPKFGDYDNDGRIDLFIANGMTRDFMNLDASTTGPSAR</sequence>
<feature type="non-terminal residue" evidence="2">
    <location>
        <position position="1"/>
    </location>
</feature>